<feature type="region of interest" description="Disordered" evidence="2">
    <location>
        <begin position="2002"/>
        <end position="2032"/>
    </location>
</feature>
<dbReference type="Gene3D" id="3.30.565.10">
    <property type="entry name" value="Histidine kinase-like ATPase, C-terminal domain"/>
    <property type="match status" value="1"/>
</dbReference>
<dbReference type="STRING" id="42673.A0A2K0W0F1"/>
<dbReference type="InterPro" id="IPR038765">
    <property type="entry name" value="Papain-like_cys_pep_sf"/>
</dbReference>
<evidence type="ECO:0000259" key="3">
    <source>
        <dbReference type="SMART" id="SM00460"/>
    </source>
</evidence>
<dbReference type="Gene3D" id="3.10.620.30">
    <property type="match status" value="1"/>
</dbReference>
<feature type="compositionally biased region" description="Acidic residues" evidence="2">
    <location>
        <begin position="1353"/>
        <end position="1375"/>
    </location>
</feature>
<dbReference type="SUPFAM" id="SSF54001">
    <property type="entry name" value="Cysteine proteinases"/>
    <property type="match status" value="1"/>
</dbReference>
<proteinExistence type="predicted"/>
<evidence type="ECO:0000256" key="1">
    <source>
        <dbReference type="SAM" id="Coils"/>
    </source>
</evidence>
<feature type="compositionally biased region" description="Basic and acidic residues" evidence="2">
    <location>
        <begin position="1376"/>
        <end position="1387"/>
    </location>
</feature>
<feature type="region of interest" description="Disordered" evidence="2">
    <location>
        <begin position="1350"/>
        <end position="1472"/>
    </location>
</feature>
<dbReference type="Gene3D" id="2.20.25.10">
    <property type="match status" value="1"/>
</dbReference>
<dbReference type="PANTHER" id="PTHR32387:SF0">
    <property type="entry name" value="PROTEIN NO VEIN"/>
    <property type="match status" value="1"/>
</dbReference>
<dbReference type="SMART" id="SM00460">
    <property type="entry name" value="TGc"/>
    <property type="match status" value="1"/>
</dbReference>
<dbReference type="InterPro" id="IPR002931">
    <property type="entry name" value="Transglutaminase-like"/>
</dbReference>
<feature type="compositionally biased region" description="Polar residues" evidence="2">
    <location>
        <begin position="1392"/>
        <end position="1404"/>
    </location>
</feature>
<reference evidence="4 5" key="1">
    <citation type="submission" date="2017-06" db="EMBL/GenBank/DDBJ databases">
        <title>Genome of Fusarium nygamai isolate CS10214.</title>
        <authorList>
            <person name="Gardiner D.M."/>
            <person name="Obanor F."/>
            <person name="Kazan K."/>
        </authorList>
    </citation>
    <scope>NUCLEOTIDE SEQUENCE [LARGE SCALE GENOMIC DNA]</scope>
    <source>
        <strain evidence="4 5">CS10214</strain>
    </source>
</reference>
<dbReference type="OrthoDB" id="1262810at2759"/>
<keyword evidence="5" id="KW-1185">Reference proteome</keyword>
<dbReference type="InterPro" id="IPR036890">
    <property type="entry name" value="HATPase_C_sf"/>
</dbReference>
<dbReference type="Proteomes" id="UP000236664">
    <property type="component" value="Unassembled WGS sequence"/>
</dbReference>
<feature type="compositionally biased region" description="Polar residues" evidence="2">
    <location>
        <begin position="1427"/>
        <end position="1439"/>
    </location>
</feature>
<evidence type="ECO:0000313" key="4">
    <source>
        <dbReference type="EMBL" id="PNP75751.1"/>
    </source>
</evidence>
<dbReference type="PANTHER" id="PTHR32387">
    <property type="entry name" value="WU:FJ29H11"/>
    <property type="match status" value="1"/>
</dbReference>
<accession>A0A2K0W0F1</accession>
<gene>
    <name evidence="4" type="ORF">FNYG_10829</name>
</gene>
<evidence type="ECO:0000256" key="2">
    <source>
        <dbReference type="SAM" id="MobiDB-lite"/>
    </source>
</evidence>
<feature type="compositionally biased region" description="Polar residues" evidence="2">
    <location>
        <begin position="2002"/>
        <end position="2011"/>
    </location>
</feature>
<organism evidence="4 5">
    <name type="scientific">Gibberella nygamai</name>
    <name type="common">Bean root rot disease fungus</name>
    <name type="synonym">Fusarium nygamai</name>
    <dbReference type="NCBI Taxonomy" id="42673"/>
    <lineage>
        <taxon>Eukaryota</taxon>
        <taxon>Fungi</taxon>
        <taxon>Dikarya</taxon>
        <taxon>Ascomycota</taxon>
        <taxon>Pezizomycotina</taxon>
        <taxon>Sordariomycetes</taxon>
        <taxon>Hypocreomycetidae</taxon>
        <taxon>Hypocreales</taxon>
        <taxon>Nectriaceae</taxon>
        <taxon>Fusarium</taxon>
        <taxon>Fusarium fujikuroi species complex</taxon>
    </lineage>
</organism>
<comment type="caution">
    <text evidence="4">The sequence shown here is derived from an EMBL/GenBank/DDBJ whole genome shotgun (WGS) entry which is preliminary data.</text>
</comment>
<sequence length="2032" mass="231857">MATVQEAEQIVRRLTRKYGFLNEQMMDDIEQFNAEYRREIDENWLAMESAVSHSVKILAKQIYGSGARFVFELLQNAEDNIFNKAREAEALPFVSFKIYPDKIIVECNEDGFTEPDLQAICAVGQSTKSGSHGYIGAKGIGFKSVFIAASRVHIQSGNFSFEFRHNKTDPGIGMVRPIWVNPVEAIPSPLTRTTLYIHDQGDPDELEHLRRIISMQFDDLQETCLLFLRKLEQISLEFYDENGELERSKYFRKHKIDEYRVSLETTSGARGDETTRSQIYHITRQMATNLARSDNRELPDTEEAKNDSSKAEVVLAFPITENSEPLITEKNQDLFAFLPLRRSDYKFLIHSDFDTNANRQDIVTTSRRNLDLRGWIASAFFQAVLQFCEHPTLCYSWPMFLPSSSDTSSDAFWSGLNQEIRSLMKKTPVLKSRNRIDLRLVRDVVILANDAQDAEGRPLFDDPTKDLYLSPSYSRDARDILRSYGLRLMDMETFLNLLETDLRSPNSRFHGENTTDEWHSAVARLLSKQLKNSLSIQQRLKSLALLPLRSGAWASTTSGSVYFPKTGDINIPEALDLKVIAAHASSNSDRSTLFQHLGVCQATFEDVRASILRSFTSKKSLSFKIINEHLSFLYLTHQTGKHGPEEYTGVGVVTGALVRDNPHETDIYLPGKQHAYSPASLLDIEEASAGLSVNFLHSKHMENTPDKPSLFHPSWEMWLCDSIGVRERLRLISRDKRGLSDVFLYVFEHQPEKFLGLFEHLWLHEKPGLVTSRALRWKIEDLPAQKLCGVDYSIKLKEAWLPLKDLRHLVDRYMEYPKQFPFLKLKESDTAEQIGSKWHFLSDYFSVSKDDSVDFLLQILHYIQKSCPEGPSDSQTRKVFDLYIAIYARLTVASDGPDARLKITQFFDKGGVLDPNQNDPMWTLSSLCLWTAPPDMIMFHSLRASYMERMDNEKFRNIENLFKGTLEIPDASLDNLVTELNELREEGCEEIPRIRAIYDYLHKAKIPLPRLKAAFEASPLIYCETRHGESGWYKTSDCLWSSETVIRGKAILDECWEAYENFFVGKLGVKLLTLQMVYDELRQSSGTNTEETKVAVLSLNGLLQTETTRLDPEPIRQAKVFPVRYPTGTVVLSSVSVDFAIGDRDKLKTMFRDKVALLDFEMDEVRRLRPLIEWLGLQDRYLSNSVEESTFICSDSERPISTPNRDLKRKAYHIARVASTFNSPRFEDNPLGLYEQLRTMRVVEVERISSVLKIFQNKQSFEIPVATANEHIEDSTGNLTIYVPKERRAQELCFGSVLPRKFAAWLMHSPTSLTDGPIETDIVKVLTAIFASERFVLDDVLDDQGILTVSFDNQDEEDNSDEPEEHEAEDQEEEGQEQRISDSRLETDDTSTEQLTPDRSSINAGTPPYARSSRIPPEGSPPGTVVETISQRSQMSYQPYSGRVHRSSQSALFPSSPQPLHHATDQAPSNPLSAITSLSEQQFSEDARYRSILDRVIEKARNAALPSRGSFDMTRMRNALPGSDMDSYQSFDGLDVMGQFRSTNQLERDKKVGAAGELYVFELLSCLNLPNWNRANWQSTIRSYVTIHPDYTNLQAWRGRETADLVYVDAEGHLTNTLIGCGYLGHDEWHEARPKYYIEVKTTTGPCSTAFYMSGKQYQLMQQIHHTEDRSEIYMVFRVFQLDSDGIGLCVYTDPEKLRQDGHLLFKGQAWSITPGPNTGFRNLLMTLSLTPAKYENPRLLDEALASIPLERLYSEAEEESMIFQAQAESYGDGRQPEWGYSDCIIRAMLQWFKHSFFTWVNNPPCPTCSSPTLAGGLTAPSPEESACGAMRVELYKCSRRDCLAYVRFPRYLDVWKLLQTRRGRVGEWVNCFTMLCPAMGARARWVWNSEDHLWTEVYSEHRKRWVHVDPCEGIFDHPKLYSEGWGKKMAYVIAFSTEGATDVTRRYVRKLEHAAERDRCPEAVLLYVMNETKGLRRQNMSKEESVTADFMATGWANAEGSSQLLKSTGETAKHSPKQESGGVEEGPLVIP</sequence>
<feature type="domain" description="Transglutaminase-like" evidence="3">
    <location>
        <begin position="1858"/>
        <end position="1913"/>
    </location>
</feature>
<keyword evidence="1" id="KW-0175">Coiled coil</keyword>
<dbReference type="Pfam" id="PF01841">
    <property type="entry name" value="Transglut_core"/>
    <property type="match status" value="1"/>
</dbReference>
<dbReference type="NCBIfam" id="NF047352">
    <property type="entry name" value="P_loop_sacsin"/>
    <property type="match status" value="1"/>
</dbReference>
<feature type="coiled-coil region" evidence="1">
    <location>
        <begin position="4"/>
        <end position="42"/>
    </location>
</feature>
<name>A0A2K0W0F1_GIBNY</name>
<dbReference type="EMBL" id="MTQA01000165">
    <property type="protein sequence ID" value="PNP75751.1"/>
    <property type="molecule type" value="Genomic_DNA"/>
</dbReference>
<dbReference type="InterPro" id="IPR052957">
    <property type="entry name" value="Auxin_embryo_med"/>
</dbReference>
<protein>
    <recommendedName>
        <fullName evidence="3">Transglutaminase-like domain-containing protein</fullName>
    </recommendedName>
</protein>
<evidence type="ECO:0000313" key="5">
    <source>
        <dbReference type="Proteomes" id="UP000236664"/>
    </source>
</evidence>
<dbReference type="SUPFAM" id="SSF55874">
    <property type="entry name" value="ATPase domain of HSP90 chaperone/DNA topoisomerase II/histidine kinase"/>
    <property type="match status" value="1"/>
</dbReference>